<feature type="transmembrane region" description="Helical" evidence="1">
    <location>
        <begin position="119"/>
        <end position="137"/>
    </location>
</feature>
<keyword evidence="1" id="KW-1133">Transmembrane helix</keyword>
<accession>A0ABU5RTW2</accession>
<reference evidence="2 3" key="1">
    <citation type="submission" date="2023-12" db="EMBL/GenBank/DDBJ databases">
        <title>Baltic Sea Cyanobacteria.</title>
        <authorList>
            <person name="Delbaje E."/>
            <person name="Fewer D.P."/>
            <person name="Shishido T.K."/>
        </authorList>
    </citation>
    <scope>NUCLEOTIDE SEQUENCE [LARGE SCALE GENOMIC DNA]</scope>
    <source>
        <strain evidence="2 3">UHCC 0139</strain>
    </source>
</reference>
<feature type="transmembrane region" description="Helical" evidence="1">
    <location>
        <begin position="181"/>
        <end position="199"/>
    </location>
</feature>
<comment type="caution">
    <text evidence="2">The sequence shown here is derived from an EMBL/GenBank/DDBJ whole genome shotgun (WGS) entry which is preliminary data.</text>
</comment>
<protein>
    <submittedName>
        <fullName evidence="2">HupE/UreJ family protein</fullName>
    </submittedName>
</protein>
<gene>
    <name evidence="2" type="ORF">VB738_08030</name>
</gene>
<dbReference type="Pfam" id="PF04955">
    <property type="entry name" value="HupE_UreJ"/>
    <property type="match status" value="1"/>
</dbReference>
<evidence type="ECO:0000313" key="2">
    <source>
        <dbReference type="EMBL" id="MEA5391209.1"/>
    </source>
</evidence>
<feature type="transmembrane region" description="Helical" evidence="1">
    <location>
        <begin position="95"/>
        <end position="112"/>
    </location>
</feature>
<organism evidence="2 3">
    <name type="scientific">Cyanobium gracile UHCC 0139</name>
    <dbReference type="NCBI Taxonomy" id="3110308"/>
    <lineage>
        <taxon>Bacteria</taxon>
        <taxon>Bacillati</taxon>
        <taxon>Cyanobacteriota</taxon>
        <taxon>Cyanophyceae</taxon>
        <taxon>Synechococcales</taxon>
        <taxon>Prochlorococcaceae</taxon>
        <taxon>Cyanobium</taxon>
    </lineage>
</organism>
<dbReference type="EMBL" id="JAYGHX010000004">
    <property type="protein sequence ID" value="MEA5391209.1"/>
    <property type="molecule type" value="Genomic_DNA"/>
</dbReference>
<feature type="transmembrane region" description="Helical" evidence="1">
    <location>
        <begin position="69"/>
        <end position="89"/>
    </location>
</feature>
<dbReference type="RefSeq" id="WP_323305254.1">
    <property type="nucleotide sequence ID" value="NZ_JAYGHX010000004.1"/>
</dbReference>
<evidence type="ECO:0000313" key="3">
    <source>
        <dbReference type="Proteomes" id="UP001304461"/>
    </source>
</evidence>
<keyword evidence="1" id="KW-0812">Transmembrane</keyword>
<dbReference type="InterPro" id="IPR007038">
    <property type="entry name" value="HupE_UreJ"/>
</dbReference>
<evidence type="ECO:0000256" key="1">
    <source>
        <dbReference type="SAM" id="Phobius"/>
    </source>
</evidence>
<keyword evidence="3" id="KW-1185">Reference proteome</keyword>
<proteinExistence type="predicted"/>
<keyword evidence="1" id="KW-0472">Membrane</keyword>
<dbReference type="Proteomes" id="UP001304461">
    <property type="component" value="Unassembled WGS sequence"/>
</dbReference>
<name>A0ABU5RTW2_9CYAN</name>
<feature type="transmembrane region" description="Helical" evidence="1">
    <location>
        <begin position="149"/>
        <end position="169"/>
    </location>
</feature>
<feature type="transmembrane region" description="Helical" evidence="1">
    <location>
        <begin position="42"/>
        <end position="62"/>
    </location>
</feature>
<sequence length="202" mass="19882">MTQISGLRSWTLLGSAAALGFVLIGQPAQAHGLAHGGLGYGFLHPITGVDHLLLLIGVGAAASYVSAQLLLWGLAGAVLGGLAGAMGFTMPLAEVLAALAISAVSLLVLLSHREGRSPGLAFAGGLVAAAVALHGALHGGEAPADASALGWWAGALAASVLVSGGSFLLMRRLPLVWTARLALLLAVLGGALALVPLTAQAG</sequence>